<dbReference type="GO" id="GO:0035091">
    <property type="term" value="F:phosphatidylinositol binding"/>
    <property type="evidence" value="ECO:0007669"/>
    <property type="project" value="InterPro"/>
</dbReference>
<keyword evidence="3" id="KW-1133">Transmembrane helix</keyword>
<evidence type="ECO:0000256" key="2">
    <source>
        <dbReference type="SAM" id="MobiDB-lite"/>
    </source>
</evidence>
<comment type="similarity">
    <text evidence="1">Belongs to the sorting nexin family.</text>
</comment>
<dbReference type="PANTHER" id="PTHR22775:SF31">
    <property type="entry name" value="SORTING NEXIN-19"/>
    <property type="match status" value="1"/>
</dbReference>
<dbReference type="PANTHER" id="PTHR22775">
    <property type="entry name" value="SORTING NEXIN"/>
    <property type="match status" value="1"/>
</dbReference>
<dbReference type="InterPro" id="IPR036871">
    <property type="entry name" value="PX_dom_sf"/>
</dbReference>
<evidence type="ECO:0008006" key="8">
    <source>
        <dbReference type="Google" id="ProtNLM"/>
    </source>
</evidence>
<protein>
    <recommendedName>
        <fullName evidence="8">Sorting nexin-19</fullName>
    </recommendedName>
</protein>
<keyword evidence="7" id="KW-1185">Reference proteome</keyword>
<dbReference type="OMA" id="CGQHLQS"/>
<sequence length="845" mass="97453">MESVYGTFIEIFHQHKRFSAVQKLVILALVIGGVSLLTGLWMWMVTYTLTLISTILVCHYLITTNANFTLLEKILVLLKAHENDSWYISLTELVRNSLGIGTHNGNELLTENEAKREGDFSSWEDEIHLLATLISQDFIRPWYLTVSDKQNLLEEKEEVLDKAFRRLCVRFSEIDIHELFQELLLCYREHLRCFQLAKSAYYTQPRRRSVSSLDPALSTKIVSSIEEAYEFKFTYHSAVWESENEITYLKSLISILLTEYLDTHLQDSKTPHVLLVEILTYNVAKPVFDLLSNSEFLHECIVHILSDETLITIPPDAESSEKDFAQFKDVQEDDNEFKDAMEVFLSREEMSHQSSHHIEHKGHQESLSGNTQTSTDNKIGAQVAKEEELAASLQTHIPNDKTEESSLAVASDSRAREHIEESRRFYLESFDDITETCQQTPKLFKSICITNTETATENRGANQYTLYTIQYDAVYEDQGTPRVRTNVVKRRFREFINLQNRLEDNPEYKKSLKDVKGLTKWLSLPFGNMDKNSIEKRKNTLENFMKSLLEKDDVCSSPEIKEFLAYDGNAHIAFVRKVPDSIQPFTKMIRSVSSVFDKIGEFSTNMTELLPSLPRRVQTKDIQSSMVDEDQILLEFGTIKGDVLVLERLFTNYVQVAGCSKVSEDNEASGNISQNADEATDELHDTALTEIAIDIAVQALQGRNCWLCRERVISLAKHMFGTAVNRWLRWKISDLTTPHRCAMYLHLFREAIWPNGKFDSSSREVKSEKQRSVTKQQATRVLAEFFPDVLVQLLDKEDYQSGIEEIIDSIQYKKLNKHFIYTFLDIIMEKLFSKSHQEALQKEVL</sequence>
<dbReference type="Pfam" id="PF00787">
    <property type="entry name" value="PX"/>
    <property type="match status" value="1"/>
</dbReference>
<organism evidence="6 7">
    <name type="scientific">Magallana gigas</name>
    <name type="common">Pacific oyster</name>
    <name type="synonym">Crassostrea gigas</name>
    <dbReference type="NCBI Taxonomy" id="29159"/>
    <lineage>
        <taxon>Eukaryota</taxon>
        <taxon>Metazoa</taxon>
        <taxon>Spiralia</taxon>
        <taxon>Lophotrochozoa</taxon>
        <taxon>Mollusca</taxon>
        <taxon>Bivalvia</taxon>
        <taxon>Autobranchia</taxon>
        <taxon>Pteriomorphia</taxon>
        <taxon>Ostreida</taxon>
        <taxon>Ostreoidea</taxon>
        <taxon>Ostreidae</taxon>
        <taxon>Magallana</taxon>
    </lineage>
</organism>
<evidence type="ECO:0000259" key="5">
    <source>
        <dbReference type="PROSITE" id="PS51207"/>
    </source>
</evidence>
<name>A0A8W8MKX0_MAGGI</name>
<dbReference type="PROSITE" id="PS50195">
    <property type="entry name" value="PX"/>
    <property type="match status" value="1"/>
</dbReference>
<dbReference type="InterPro" id="IPR001683">
    <property type="entry name" value="PX_dom"/>
</dbReference>
<feature type="transmembrane region" description="Helical" evidence="3">
    <location>
        <begin position="24"/>
        <end position="44"/>
    </location>
</feature>
<feature type="compositionally biased region" description="Polar residues" evidence="2">
    <location>
        <begin position="365"/>
        <end position="375"/>
    </location>
</feature>
<keyword evidence="3" id="KW-0812">Transmembrane</keyword>
<dbReference type="Proteomes" id="UP000005408">
    <property type="component" value="Unassembled WGS sequence"/>
</dbReference>
<dbReference type="InterPro" id="IPR003114">
    <property type="entry name" value="Phox_assoc"/>
</dbReference>
<keyword evidence="3" id="KW-0472">Membrane</keyword>
<reference evidence="6" key="1">
    <citation type="submission" date="2022-08" db="UniProtKB">
        <authorList>
            <consortium name="EnsemblMetazoa"/>
        </authorList>
    </citation>
    <scope>IDENTIFICATION</scope>
    <source>
        <strain evidence="6">05x7-T-G4-1.051#20</strain>
    </source>
</reference>
<dbReference type="Gene3D" id="3.30.1520.10">
    <property type="entry name" value="Phox-like domain"/>
    <property type="match status" value="1"/>
</dbReference>
<evidence type="ECO:0000259" key="4">
    <source>
        <dbReference type="PROSITE" id="PS50195"/>
    </source>
</evidence>
<dbReference type="SMART" id="SM00312">
    <property type="entry name" value="PX"/>
    <property type="match status" value="1"/>
</dbReference>
<feature type="domain" description="PX" evidence="4">
    <location>
        <begin position="445"/>
        <end position="571"/>
    </location>
</feature>
<evidence type="ECO:0000313" key="7">
    <source>
        <dbReference type="Proteomes" id="UP000005408"/>
    </source>
</evidence>
<evidence type="ECO:0000313" key="6">
    <source>
        <dbReference type="EnsemblMetazoa" id="G3358.1:cds"/>
    </source>
</evidence>
<accession>A0A8W8MKX0</accession>
<proteinExistence type="inferred from homology"/>
<feature type="region of interest" description="Disordered" evidence="2">
    <location>
        <begin position="349"/>
        <end position="375"/>
    </location>
</feature>
<dbReference type="SUPFAM" id="SSF64268">
    <property type="entry name" value="PX domain"/>
    <property type="match status" value="1"/>
</dbReference>
<dbReference type="InterPro" id="IPR013937">
    <property type="entry name" value="Sorting_nexin_C"/>
</dbReference>
<dbReference type="AlphaFoldDB" id="A0A8W8MKX0"/>
<dbReference type="OrthoDB" id="5582218at2759"/>
<dbReference type="SMART" id="SM00313">
    <property type="entry name" value="PXA"/>
    <property type="match status" value="1"/>
</dbReference>
<dbReference type="EnsemblMetazoa" id="G3358.1">
    <property type="protein sequence ID" value="G3358.1:cds"/>
    <property type="gene ID" value="G3358"/>
</dbReference>
<feature type="domain" description="PXA" evidence="5">
    <location>
        <begin position="120"/>
        <end position="309"/>
    </location>
</feature>
<dbReference type="Pfam" id="PF08628">
    <property type="entry name" value="Nexin_C"/>
    <property type="match status" value="1"/>
</dbReference>
<evidence type="ECO:0000256" key="1">
    <source>
        <dbReference type="ARBA" id="ARBA00010883"/>
    </source>
</evidence>
<evidence type="ECO:0000256" key="3">
    <source>
        <dbReference type="SAM" id="Phobius"/>
    </source>
</evidence>
<dbReference type="Pfam" id="PF02194">
    <property type="entry name" value="PXA"/>
    <property type="match status" value="1"/>
</dbReference>
<dbReference type="PROSITE" id="PS51207">
    <property type="entry name" value="PXA"/>
    <property type="match status" value="1"/>
</dbReference>